<reference evidence="2 3" key="1">
    <citation type="submission" date="2014-02" db="EMBL/GenBank/DDBJ databases">
        <authorList>
            <person name="Genoscope - CEA"/>
        </authorList>
    </citation>
    <scope>NUCLEOTIDE SEQUENCE [LARGE SCALE GENOMIC DNA]</scope>
    <source>
        <strain evidence="2 3">PCC 8005</strain>
    </source>
</reference>
<gene>
    <name evidence="2" type="ORF">ARTHRO_40076</name>
</gene>
<keyword evidence="1" id="KW-0812">Transmembrane</keyword>
<proteinExistence type="predicted"/>
<evidence type="ECO:0000313" key="3">
    <source>
        <dbReference type="Proteomes" id="UP000032946"/>
    </source>
</evidence>
<keyword evidence="3" id="KW-1185">Reference proteome</keyword>
<evidence type="ECO:0000313" key="2">
    <source>
        <dbReference type="EMBL" id="CDM95671.1"/>
    </source>
</evidence>
<organism evidence="2 3">
    <name type="scientific">Limnospira indica PCC 8005</name>
    <dbReference type="NCBI Taxonomy" id="376219"/>
    <lineage>
        <taxon>Bacteria</taxon>
        <taxon>Bacillati</taxon>
        <taxon>Cyanobacteriota</taxon>
        <taxon>Cyanophyceae</taxon>
        <taxon>Oscillatoriophycideae</taxon>
        <taxon>Oscillatoriales</taxon>
        <taxon>Sirenicapillariaceae</taxon>
        <taxon>Limnospira</taxon>
    </lineage>
</organism>
<dbReference type="Proteomes" id="UP000032946">
    <property type="component" value="Chromosome"/>
</dbReference>
<accession>A0A9P1KGS4</accession>
<keyword evidence="1" id="KW-0472">Membrane</keyword>
<feature type="transmembrane region" description="Helical" evidence="1">
    <location>
        <begin position="40"/>
        <end position="65"/>
    </location>
</feature>
<dbReference type="RefSeq" id="WP_006625155.1">
    <property type="nucleotide sequence ID" value="NZ_FO818640.1"/>
</dbReference>
<feature type="transmembrane region" description="Helical" evidence="1">
    <location>
        <begin position="7"/>
        <end position="28"/>
    </location>
</feature>
<dbReference type="AlphaFoldDB" id="A0A9P1KGS4"/>
<sequence>MEINFAGYLPSLIAIAISVAAIFVYTHTQEELIKLVSGGIALVAVVSSFLLANWVILTGLVILVLNGFKFFPKEIMTEF</sequence>
<evidence type="ECO:0000256" key="1">
    <source>
        <dbReference type="SAM" id="Phobius"/>
    </source>
</evidence>
<protein>
    <submittedName>
        <fullName evidence="2">Uncharacterized protein</fullName>
    </submittedName>
</protein>
<keyword evidence="1" id="KW-1133">Transmembrane helix</keyword>
<name>A0A9P1KGS4_9CYAN</name>
<dbReference type="EMBL" id="FO818640">
    <property type="protein sequence ID" value="CDM95671.1"/>
    <property type="molecule type" value="Genomic_DNA"/>
</dbReference>